<proteinExistence type="predicted"/>
<name>I4EH53_9BACT</name>
<feature type="region of interest" description="Disordered" evidence="1">
    <location>
        <begin position="36"/>
        <end position="88"/>
    </location>
</feature>
<reference evidence="2 3" key="1">
    <citation type="journal article" date="2012" name="ISME J.">
        <title>Nitrification expanded: discovery, physiology and genomics of a nitrite-oxidizing bacterium from the phylum Chloroflexi.</title>
        <authorList>
            <person name="Sorokin D.Y."/>
            <person name="Lucker S."/>
            <person name="Vejmelkova D."/>
            <person name="Kostrikina N.A."/>
            <person name="Kleerebezem R."/>
            <person name="Rijpstra W.I."/>
            <person name="Damste J.S."/>
            <person name="Le Paslier D."/>
            <person name="Muyzer G."/>
            <person name="Wagner M."/>
            <person name="van Loosdrecht M.C."/>
            <person name="Daims H."/>
        </authorList>
    </citation>
    <scope>NUCLEOTIDE SEQUENCE [LARGE SCALE GENOMIC DNA]</scope>
    <source>
        <strain evidence="3">none</strain>
    </source>
</reference>
<gene>
    <name evidence="2" type="ORF">NITHO_3000009</name>
</gene>
<protein>
    <submittedName>
        <fullName evidence="2">Uncharacterized protein</fullName>
    </submittedName>
</protein>
<feature type="compositionally biased region" description="Low complexity" evidence="1">
    <location>
        <begin position="36"/>
        <end position="56"/>
    </location>
</feature>
<evidence type="ECO:0000256" key="1">
    <source>
        <dbReference type="SAM" id="MobiDB-lite"/>
    </source>
</evidence>
<dbReference type="Proteomes" id="UP000004221">
    <property type="component" value="Unassembled WGS sequence"/>
</dbReference>
<evidence type="ECO:0000313" key="2">
    <source>
        <dbReference type="EMBL" id="CCF84015.1"/>
    </source>
</evidence>
<dbReference type="AlphaFoldDB" id="I4EH53"/>
<organism evidence="2 3">
    <name type="scientific">Nitrolancea hollandica Lb</name>
    <dbReference type="NCBI Taxonomy" id="1129897"/>
    <lineage>
        <taxon>Bacteria</taxon>
        <taxon>Pseudomonadati</taxon>
        <taxon>Thermomicrobiota</taxon>
        <taxon>Thermomicrobia</taxon>
        <taxon>Sphaerobacterales</taxon>
        <taxon>Sphaerobacterineae</taxon>
        <taxon>Sphaerobacteraceae</taxon>
        <taxon>Nitrolancea</taxon>
    </lineage>
</organism>
<keyword evidence="3" id="KW-1185">Reference proteome</keyword>
<dbReference type="EMBL" id="CAGS01000225">
    <property type="protein sequence ID" value="CCF84015.1"/>
    <property type="molecule type" value="Genomic_DNA"/>
</dbReference>
<evidence type="ECO:0000313" key="3">
    <source>
        <dbReference type="Proteomes" id="UP000004221"/>
    </source>
</evidence>
<comment type="caution">
    <text evidence="2">The sequence shown here is derived from an EMBL/GenBank/DDBJ whole genome shotgun (WGS) entry which is preliminary data.</text>
</comment>
<sequence length="88" mass="8415">MDRVSGPHVDEKGSGSRWVGMEVTMAGAADVAGAEAGAGVAAPPSGGSTVGGSDDSIPAVGAEANEIGQEWHGPATSGVVFPSLGGKP</sequence>
<accession>I4EH53</accession>